<dbReference type="RefSeq" id="XP_010273310.1">
    <property type="nucleotide sequence ID" value="XM_010275008.2"/>
</dbReference>
<dbReference type="AlphaFoldDB" id="A0A1U8BAY5"/>
<proteinExistence type="inferred from homology"/>
<keyword evidence="4" id="KW-0052">Apoplast</keyword>
<comment type="subcellular location">
    <subcellularLocation>
        <location evidence="4">Secreted</location>
        <location evidence="4">Extracellular space</location>
        <location evidence="4">Apoplast</location>
    </subcellularLocation>
</comment>
<dbReference type="Proteomes" id="UP000189703">
    <property type="component" value="Unplaced"/>
</dbReference>
<organism evidence="5 6">
    <name type="scientific">Nelumbo nucifera</name>
    <name type="common">Sacred lotus</name>
    <dbReference type="NCBI Taxonomy" id="4432"/>
    <lineage>
        <taxon>Eukaryota</taxon>
        <taxon>Viridiplantae</taxon>
        <taxon>Streptophyta</taxon>
        <taxon>Embryophyta</taxon>
        <taxon>Tracheophyta</taxon>
        <taxon>Spermatophyta</taxon>
        <taxon>Magnoliopsida</taxon>
        <taxon>Proteales</taxon>
        <taxon>Nelumbonaceae</taxon>
        <taxon>Nelumbo</taxon>
    </lineage>
</organism>
<dbReference type="Pfam" id="PF03018">
    <property type="entry name" value="Dirigent"/>
    <property type="match status" value="1"/>
</dbReference>
<dbReference type="OrthoDB" id="1864232at2759"/>
<evidence type="ECO:0000256" key="4">
    <source>
        <dbReference type="RuleBase" id="RU363099"/>
    </source>
</evidence>
<evidence type="ECO:0000313" key="6">
    <source>
        <dbReference type="RefSeq" id="XP_010273310.1"/>
    </source>
</evidence>
<dbReference type="STRING" id="4432.A0A1U8BAY5"/>
<comment type="function">
    <text evidence="4">Dirigent proteins impart stereoselectivity on the phenoxy radical-coupling reaction, yielding optically active lignans from two molecules of coniferyl alcohol in the biosynthesis of lignans, flavonolignans, and alkaloids and thus plays a central role in plant secondary metabolism.</text>
</comment>
<dbReference type="OMA" id="APTTKFS"/>
<keyword evidence="5" id="KW-1185">Reference proteome</keyword>
<protein>
    <recommendedName>
        <fullName evidence="4">Dirigent protein</fullName>
    </recommendedName>
</protein>
<dbReference type="PANTHER" id="PTHR21495">
    <property type="entry name" value="NUCLEOPORIN-RELATED"/>
    <property type="match status" value="1"/>
</dbReference>
<evidence type="ECO:0000313" key="5">
    <source>
        <dbReference type="Proteomes" id="UP000189703"/>
    </source>
</evidence>
<reference evidence="6" key="1">
    <citation type="submission" date="2025-08" db="UniProtKB">
        <authorList>
            <consortium name="RefSeq"/>
        </authorList>
    </citation>
    <scope>IDENTIFICATION</scope>
</reference>
<evidence type="ECO:0000256" key="1">
    <source>
        <dbReference type="ARBA" id="ARBA00010746"/>
    </source>
</evidence>
<feature type="signal peptide" evidence="4">
    <location>
        <begin position="1"/>
        <end position="25"/>
    </location>
</feature>
<dbReference type="GO" id="GO:0048046">
    <property type="term" value="C:apoplast"/>
    <property type="evidence" value="ECO:0007669"/>
    <property type="project" value="UniProtKB-SubCell"/>
</dbReference>
<evidence type="ECO:0000256" key="2">
    <source>
        <dbReference type="ARBA" id="ARBA00011738"/>
    </source>
</evidence>
<evidence type="ECO:0000256" key="3">
    <source>
        <dbReference type="ARBA" id="ARBA00022525"/>
    </source>
</evidence>
<dbReference type="eggNOG" id="ENOG502RXST">
    <property type="taxonomic scope" value="Eukaryota"/>
</dbReference>
<keyword evidence="3 4" id="KW-0964">Secreted</keyword>
<keyword evidence="4" id="KW-0732">Signal</keyword>
<dbReference type="InterPro" id="IPR004265">
    <property type="entry name" value="Dirigent"/>
</dbReference>
<comment type="similarity">
    <text evidence="1 4">Belongs to the plant dirigent protein family.</text>
</comment>
<dbReference type="GO" id="GO:0009699">
    <property type="term" value="P:phenylpropanoid biosynthetic process"/>
    <property type="evidence" value="ECO:0007669"/>
    <property type="project" value="UniProtKB-ARBA"/>
</dbReference>
<dbReference type="InterPro" id="IPR044859">
    <property type="entry name" value="Allene_oxi_cyc_Dirigent"/>
</dbReference>
<sequence>MAGILLKPTSSLLIVLTCFFSSSVATSGAGKPHRFSRTLLPESVGLKQEETATHLHFYFHDILGGTNPTAVPIVEAAATKTSATAFGRVIMMDDPLTETLEATSKLVGRCQGFYAYASQSEFSFLMVMNFAFTEGEYNGSTLSVLGRNPVQSTVREMPVVGGTGLFRFARGYAQAETRTFDLKTGDAVVEYNVFVVH</sequence>
<comment type="subunit">
    <text evidence="2 4">Homodimer.</text>
</comment>
<name>A0A1U8BAY5_NELNU</name>
<dbReference type="Gene3D" id="2.40.480.10">
    <property type="entry name" value="Allene oxide cyclase-like"/>
    <property type="match status" value="1"/>
</dbReference>
<gene>
    <name evidence="6" type="primary">LOC104608887</name>
</gene>
<accession>A0A1U8BAY5</accession>
<dbReference type="KEGG" id="nnu:104608887"/>
<feature type="chain" id="PRO_5043056704" description="Dirigent protein" evidence="4">
    <location>
        <begin position="26"/>
        <end position="197"/>
    </location>
</feature>
<dbReference type="GeneID" id="104608887"/>